<keyword evidence="3" id="KW-1185">Reference proteome</keyword>
<sequence>MIFGKSEGYPTERRPFHSRHDRDEKTDLRVVEEWYQQAGIKVGSTIIGETLDSIKRLLYTWWDLFASDIEEMPTTDLVYHYIHTWPGSVPVRAREKLYTTEEVKWMETKILAMLKAGIIEYAVSLWSHRTKFVQMKDGGLRMVHVFCPINAATINHSYPMKRIEPVINSLTQAKFKVYLQADAANGF</sequence>
<dbReference type="PANTHER" id="PTHR24559">
    <property type="entry name" value="TRANSPOSON TY3-I GAG-POL POLYPROTEIN"/>
    <property type="match status" value="1"/>
</dbReference>
<evidence type="ECO:0000313" key="2">
    <source>
        <dbReference type="EMBL" id="RPA90798.1"/>
    </source>
</evidence>
<dbReference type="Gene3D" id="3.10.10.10">
    <property type="entry name" value="HIV Type 1 Reverse Transcriptase, subunit A, domain 1"/>
    <property type="match status" value="1"/>
</dbReference>
<name>A0A3N4J175_9PEZI</name>
<proteinExistence type="predicted"/>
<dbReference type="InterPro" id="IPR053134">
    <property type="entry name" value="RNA-dir_DNA_polymerase"/>
</dbReference>
<evidence type="ECO:0000313" key="3">
    <source>
        <dbReference type="Proteomes" id="UP000276215"/>
    </source>
</evidence>
<dbReference type="OrthoDB" id="5599163at2759"/>
<feature type="region of interest" description="Disordered" evidence="1">
    <location>
        <begin position="1"/>
        <end position="21"/>
    </location>
</feature>
<feature type="compositionally biased region" description="Basic and acidic residues" evidence="1">
    <location>
        <begin position="10"/>
        <end position="21"/>
    </location>
</feature>
<dbReference type="STRING" id="1336337.A0A3N4J175"/>
<dbReference type="Proteomes" id="UP000276215">
    <property type="component" value="Unassembled WGS sequence"/>
</dbReference>
<dbReference type="InterPro" id="IPR043128">
    <property type="entry name" value="Rev_trsase/Diguanyl_cyclase"/>
</dbReference>
<gene>
    <name evidence="2" type="ORF">L873DRAFT_1716661</name>
</gene>
<organism evidence="2 3">
    <name type="scientific">Choiromyces venosus 120613-1</name>
    <dbReference type="NCBI Taxonomy" id="1336337"/>
    <lineage>
        <taxon>Eukaryota</taxon>
        <taxon>Fungi</taxon>
        <taxon>Dikarya</taxon>
        <taxon>Ascomycota</taxon>
        <taxon>Pezizomycotina</taxon>
        <taxon>Pezizomycetes</taxon>
        <taxon>Pezizales</taxon>
        <taxon>Tuberaceae</taxon>
        <taxon>Choiromyces</taxon>
    </lineage>
</organism>
<reference evidence="2 3" key="1">
    <citation type="journal article" date="2018" name="Nat. Ecol. Evol.">
        <title>Pezizomycetes genomes reveal the molecular basis of ectomycorrhizal truffle lifestyle.</title>
        <authorList>
            <person name="Murat C."/>
            <person name="Payen T."/>
            <person name="Noel B."/>
            <person name="Kuo A."/>
            <person name="Morin E."/>
            <person name="Chen J."/>
            <person name="Kohler A."/>
            <person name="Krizsan K."/>
            <person name="Balestrini R."/>
            <person name="Da Silva C."/>
            <person name="Montanini B."/>
            <person name="Hainaut M."/>
            <person name="Levati E."/>
            <person name="Barry K.W."/>
            <person name="Belfiori B."/>
            <person name="Cichocki N."/>
            <person name="Clum A."/>
            <person name="Dockter R.B."/>
            <person name="Fauchery L."/>
            <person name="Guy J."/>
            <person name="Iotti M."/>
            <person name="Le Tacon F."/>
            <person name="Lindquist E.A."/>
            <person name="Lipzen A."/>
            <person name="Malagnac F."/>
            <person name="Mello A."/>
            <person name="Molinier V."/>
            <person name="Miyauchi S."/>
            <person name="Poulain J."/>
            <person name="Riccioni C."/>
            <person name="Rubini A."/>
            <person name="Sitrit Y."/>
            <person name="Splivallo R."/>
            <person name="Traeger S."/>
            <person name="Wang M."/>
            <person name="Zifcakova L."/>
            <person name="Wipf D."/>
            <person name="Zambonelli A."/>
            <person name="Paolocci F."/>
            <person name="Nowrousian M."/>
            <person name="Ottonello S."/>
            <person name="Baldrian P."/>
            <person name="Spatafora J.W."/>
            <person name="Henrissat B."/>
            <person name="Nagy L.G."/>
            <person name="Aury J.M."/>
            <person name="Wincker P."/>
            <person name="Grigoriev I.V."/>
            <person name="Bonfante P."/>
            <person name="Martin F.M."/>
        </authorList>
    </citation>
    <scope>NUCLEOTIDE SEQUENCE [LARGE SCALE GENOMIC DNA]</scope>
    <source>
        <strain evidence="2 3">120613-1</strain>
    </source>
</reference>
<protein>
    <submittedName>
        <fullName evidence="2">DNA/RNA polymerase</fullName>
    </submittedName>
</protein>
<evidence type="ECO:0000256" key="1">
    <source>
        <dbReference type="SAM" id="MobiDB-lite"/>
    </source>
</evidence>
<accession>A0A3N4J175</accession>
<dbReference type="Gene3D" id="3.30.70.270">
    <property type="match status" value="1"/>
</dbReference>
<dbReference type="InterPro" id="IPR043502">
    <property type="entry name" value="DNA/RNA_pol_sf"/>
</dbReference>
<dbReference type="PANTHER" id="PTHR24559:SF444">
    <property type="entry name" value="REVERSE TRANSCRIPTASE DOMAIN-CONTAINING PROTEIN"/>
    <property type="match status" value="1"/>
</dbReference>
<dbReference type="SUPFAM" id="SSF56672">
    <property type="entry name" value="DNA/RNA polymerases"/>
    <property type="match status" value="1"/>
</dbReference>
<dbReference type="AlphaFoldDB" id="A0A3N4J175"/>
<dbReference type="EMBL" id="ML120514">
    <property type="protein sequence ID" value="RPA90798.1"/>
    <property type="molecule type" value="Genomic_DNA"/>
</dbReference>